<dbReference type="PANTHER" id="PTHR48039">
    <property type="entry name" value="RNA-BINDING MOTIF PROTEIN 14B"/>
    <property type="match status" value="1"/>
</dbReference>
<gene>
    <name evidence="9" type="ORF">PYX00_005331</name>
</gene>
<feature type="domain" description="RRM" evidence="8">
    <location>
        <begin position="2"/>
        <end position="79"/>
    </location>
</feature>
<sequence>MTRIIVRNLPDRVTKEKLHEIFSQKGTVTDIQLKFTKSGKFRKFAFIGYQTQEQADAAVEFLNRSYINTSRIEIEQCKGLADPEKPRSWSKHAPDSSAFKRKQEESGLEEKEAKQMKKDDKKKIKDPKLEKLLTEYKDDPMFKEFVEAVLPENNTLLEISEKENHETTEEDNTKLADKSISDLEYLKVKTGQENLTIGKDKEKEEVNDSLKDKKQPKKIKLFTVKVKGLPYKLKKSEIKAFLDVKPFTIRKALGSAGVIYVGFKTENGMKKALHKNRSFFSGKRISVKECKDEENAEDTNITNEKWEQQEAKLKNEETVAESGRIFIRNLPYVVSEDDIKALFEKFGPISDIVLPIDSFTRKPKGFGIVTFVMPEHAARAFSELDGTVFQGRMLHLLPGIDNKKEEESEDTTTNYKLKKLKKDKKNAGCSKNWNTFFVNENALAAAMADTYNTTKENVLGDTGNAAVRLALGETQIINKMKEFLEENGVCLESLNDITNCTRSKTVILVKNLPFGTKADEMRSKFAEFGELARVVLPPNGVTAIVEFIEPSEAKKAFRKVAYSKFKNVPMYLEWAPEKIFKNAPPNKVVNEGESAEKEKNEEPVKKTEEENKTTFEPDYIPLEGSSLEGTTIFVKNLNFSTEENSLRKHFSKCGKILSVTIAYKKDPKNPGKKLSLGYGFIQFSSKQEADKALKSLQFSKLEDHTLELKRSNRVTKQDDSNFRNFAANSNKPSTKILVKNVPFQATQKEVFDLFKVFGEIKAVRLPKKMVGTGSHRGFCFIEYHTVHDAKRAFKALSQSTHLYGRRLVLEWASRDDDDVDVIRTKTAERFKTGKREKKMISLEEVAEAE</sequence>
<dbReference type="GO" id="GO:0003729">
    <property type="term" value="F:mRNA binding"/>
    <property type="evidence" value="ECO:0007669"/>
    <property type="project" value="TreeGrafter"/>
</dbReference>
<evidence type="ECO:0000256" key="7">
    <source>
        <dbReference type="SAM" id="MobiDB-lite"/>
    </source>
</evidence>
<evidence type="ECO:0000256" key="3">
    <source>
        <dbReference type="ARBA" id="ARBA00022737"/>
    </source>
</evidence>
<comment type="similarity">
    <text evidence="2">Belongs to the RRM MRD1 family.</text>
</comment>
<dbReference type="CDD" id="cd12318">
    <property type="entry name" value="RRM5_RBM19_like"/>
    <property type="match status" value="1"/>
</dbReference>
<dbReference type="Pfam" id="PF00076">
    <property type="entry name" value="RRM_1"/>
    <property type="match status" value="5"/>
</dbReference>
<organism evidence="9">
    <name type="scientific">Menopon gallinae</name>
    <name type="common">poultry shaft louse</name>
    <dbReference type="NCBI Taxonomy" id="328185"/>
    <lineage>
        <taxon>Eukaryota</taxon>
        <taxon>Metazoa</taxon>
        <taxon>Ecdysozoa</taxon>
        <taxon>Arthropoda</taxon>
        <taxon>Hexapoda</taxon>
        <taxon>Insecta</taxon>
        <taxon>Pterygota</taxon>
        <taxon>Neoptera</taxon>
        <taxon>Paraneoptera</taxon>
        <taxon>Psocodea</taxon>
        <taxon>Troctomorpha</taxon>
        <taxon>Phthiraptera</taxon>
        <taxon>Amblycera</taxon>
        <taxon>Menoponidae</taxon>
        <taxon>Menopon</taxon>
    </lineage>
</organism>
<dbReference type="InterPro" id="IPR035979">
    <property type="entry name" value="RBD_domain_sf"/>
</dbReference>
<reference evidence="9" key="1">
    <citation type="journal article" date="2024" name="Gigascience">
        <title>Chromosome-level genome of the poultry shaft louse Menopon gallinae provides insight into the host-switching and adaptive evolution of parasitic lice.</title>
        <authorList>
            <person name="Xu Y."/>
            <person name="Ma L."/>
            <person name="Liu S."/>
            <person name="Liang Y."/>
            <person name="Liu Q."/>
            <person name="He Z."/>
            <person name="Tian L."/>
            <person name="Duan Y."/>
            <person name="Cai W."/>
            <person name="Li H."/>
            <person name="Song F."/>
        </authorList>
    </citation>
    <scope>NUCLEOTIDE SEQUENCE</scope>
    <source>
        <strain evidence="9">Cailab_2023a</strain>
    </source>
</reference>
<dbReference type="FunFam" id="3.30.70.330:FF:000738">
    <property type="entry name" value="RNA-binding motif protein 19"/>
    <property type="match status" value="1"/>
</dbReference>
<keyword evidence="5" id="KW-0539">Nucleus</keyword>
<accession>A0AAW2HS71</accession>
<dbReference type="Gene3D" id="3.30.70.330">
    <property type="match status" value="6"/>
</dbReference>
<dbReference type="SMART" id="SM00360">
    <property type="entry name" value="RRM"/>
    <property type="match status" value="6"/>
</dbReference>
<keyword evidence="3" id="KW-0677">Repeat</keyword>
<dbReference type="PROSITE" id="PS50102">
    <property type="entry name" value="RRM"/>
    <property type="match status" value="5"/>
</dbReference>
<dbReference type="SUPFAM" id="SSF54928">
    <property type="entry name" value="RNA-binding domain, RBD"/>
    <property type="match status" value="6"/>
</dbReference>
<dbReference type="InterPro" id="IPR034423">
    <property type="entry name" value="RBM19_RRM5"/>
</dbReference>
<evidence type="ECO:0000256" key="4">
    <source>
        <dbReference type="ARBA" id="ARBA00022884"/>
    </source>
</evidence>
<feature type="domain" description="RRM" evidence="8">
    <location>
        <begin position="323"/>
        <end position="396"/>
    </location>
</feature>
<name>A0AAW2HS71_9NEOP</name>
<dbReference type="InterPro" id="IPR000504">
    <property type="entry name" value="RRM_dom"/>
</dbReference>
<dbReference type="InterPro" id="IPR012677">
    <property type="entry name" value="Nucleotide-bd_a/b_plait_sf"/>
</dbReference>
<evidence type="ECO:0000256" key="5">
    <source>
        <dbReference type="ARBA" id="ARBA00023242"/>
    </source>
</evidence>
<dbReference type="FunFam" id="3.30.70.330:FF:000277">
    <property type="entry name" value="RNA binding motif protein 19"/>
    <property type="match status" value="1"/>
</dbReference>
<evidence type="ECO:0000256" key="6">
    <source>
        <dbReference type="PROSITE-ProRule" id="PRU00176"/>
    </source>
</evidence>
<dbReference type="GO" id="GO:0005730">
    <property type="term" value="C:nucleolus"/>
    <property type="evidence" value="ECO:0007669"/>
    <property type="project" value="TreeGrafter"/>
</dbReference>
<dbReference type="PANTHER" id="PTHR48039:SF5">
    <property type="entry name" value="RNA-BINDING PROTEIN 28"/>
    <property type="match status" value="1"/>
</dbReference>
<feature type="domain" description="RRM" evidence="8">
    <location>
        <begin position="505"/>
        <end position="577"/>
    </location>
</feature>
<keyword evidence="4 6" id="KW-0694">RNA-binding</keyword>
<comment type="caution">
    <text evidence="9">The sequence shown here is derived from an EMBL/GenBank/DDBJ whole genome shotgun (WGS) entry which is preliminary data.</text>
</comment>
<feature type="region of interest" description="Disordered" evidence="7">
    <location>
        <begin position="585"/>
        <end position="620"/>
    </location>
</feature>
<evidence type="ECO:0000256" key="1">
    <source>
        <dbReference type="ARBA" id="ARBA00004123"/>
    </source>
</evidence>
<feature type="domain" description="RRM" evidence="8">
    <location>
        <begin position="630"/>
        <end position="713"/>
    </location>
</feature>
<dbReference type="InterPro" id="IPR051945">
    <property type="entry name" value="RRM_MRD1_RNA_proc_ribogen"/>
</dbReference>
<dbReference type="EMBL" id="JARGDH010000003">
    <property type="protein sequence ID" value="KAL0272302.1"/>
    <property type="molecule type" value="Genomic_DNA"/>
</dbReference>
<evidence type="ECO:0000256" key="2">
    <source>
        <dbReference type="ARBA" id="ARBA00008033"/>
    </source>
</evidence>
<feature type="region of interest" description="Disordered" evidence="7">
    <location>
        <begin position="80"/>
        <end position="122"/>
    </location>
</feature>
<comment type="subcellular location">
    <subcellularLocation>
        <location evidence="1">Nucleus</location>
    </subcellularLocation>
</comment>
<evidence type="ECO:0000313" key="9">
    <source>
        <dbReference type="EMBL" id="KAL0272302.1"/>
    </source>
</evidence>
<feature type="domain" description="RRM" evidence="8">
    <location>
        <begin position="734"/>
        <end position="814"/>
    </location>
</feature>
<proteinExistence type="inferred from homology"/>
<dbReference type="AlphaFoldDB" id="A0AAW2HS71"/>
<protein>
    <recommendedName>
        <fullName evidence="8">RRM domain-containing protein</fullName>
    </recommendedName>
</protein>
<evidence type="ECO:0000259" key="8">
    <source>
        <dbReference type="PROSITE" id="PS50102"/>
    </source>
</evidence>
<feature type="compositionally biased region" description="Basic and acidic residues" evidence="7">
    <location>
        <begin position="594"/>
        <end position="615"/>
    </location>
</feature>
<feature type="compositionally biased region" description="Basic and acidic residues" evidence="7">
    <location>
        <begin position="101"/>
        <end position="122"/>
    </location>
</feature>